<dbReference type="Pfam" id="PF00501">
    <property type="entry name" value="AMP-binding"/>
    <property type="match status" value="1"/>
</dbReference>
<evidence type="ECO:0000313" key="5">
    <source>
        <dbReference type="EMBL" id="TYO94672.1"/>
    </source>
</evidence>
<dbReference type="InterPro" id="IPR000873">
    <property type="entry name" value="AMP-dep_synth/lig_dom"/>
</dbReference>
<dbReference type="InterPro" id="IPR042099">
    <property type="entry name" value="ANL_N_sf"/>
</dbReference>
<dbReference type="RefSeq" id="WP_045973184.1">
    <property type="nucleotide sequence ID" value="NZ_CAWMED010000001.1"/>
</dbReference>
<feature type="domain" description="Carrier" evidence="3">
    <location>
        <begin position="423"/>
        <end position="498"/>
    </location>
</feature>
<keyword evidence="1" id="KW-0596">Phosphopantetheine</keyword>
<dbReference type="Pfam" id="PF00550">
    <property type="entry name" value="PP-binding"/>
    <property type="match status" value="1"/>
</dbReference>
<dbReference type="Gene3D" id="3.40.50.12780">
    <property type="entry name" value="N-terminal domain of ligase-like"/>
    <property type="match status" value="1"/>
</dbReference>
<dbReference type="STRING" id="351671.XDD1_3878"/>
<dbReference type="PROSITE" id="PS00455">
    <property type="entry name" value="AMP_BINDING"/>
    <property type="match status" value="1"/>
</dbReference>
<dbReference type="PANTHER" id="PTHR44845">
    <property type="entry name" value="CARRIER DOMAIN-CONTAINING PROTEIN"/>
    <property type="match status" value="1"/>
</dbReference>
<dbReference type="Gene3D" id="3.30.300.30">
    <property type="match status" value="1"/>
</dbReference>
<dbReference type="PANTHER" id="PTHR44845:SF7">
    <property type="entry name" value="PLIPASTATIN SYNTHASE SUBUNIT D"/>
    <property type="match status" value="1"/>
</dbReference>
<organism evidence="4 6">
    <name type="scientific">Xenorhabdus doucetiae</name>
    <dbReference type="NCBI Taxonomy" id="351671"/>
    <lineage>
        <taxon>Bacteria</taxon>
        <taxon>Pseudomonadati</taxon>
        <taxon>Pseudomonadota</taxon>
        <taxon>Gammaproteobacteria</taxon>
        <taxon>Enterobacterales</taxon>
        <taxon>Morganellaceae</taxon>
        <taxon>Xenorhabdus</taxon>
    </lineage>
</organism>
<dbReference type="Gene3D" id="3.40.50.1820">
    <property type="entry name" value="alpha/beta hydrolase"/>
    <property type="match status" value="1"/>
</dbReference>
<dbReference type="Gene3D" id="1.10.1200.10">
    <property type="entry name" value="ACP-like"/>
    <property type="match status" value="1"/>
</dbReference>
<dbReference type="InterPro" id="IPR020845">
    <property type="entry name" value="AMP-binding_CS"/>
</dbReference>
<evidence type="ECO:0000313" key="6">
    <source>
        <dbReference type="Proteomes" id="UP000032721"/>
    </source>
</evidence>
<dbReference type="AlphaFoldDB" id="A0A068QX61"/>
<evidence type="ECO:0000259" key="3">
    <source>
        <dbReference type="PROSITE" id="PS50075"/>
    </source>
</evidence>
<dbReference type="SUPFAM" id="SSF53474">
    <property type="entry name" value="alpha/beta-Hydrolases"/>
    <property type="match status" value="1"/>
</dbReference>
<dbReference type="InterPro" id="IPR045851">
    <property type="entry name" value="AMP-bd_C_sf"/>
</dbReference>
<evidence type="ECO:0000256" key="1">
    <source>
        <dbReference type="ARBA" id="ARBA00022450"/>
    </source>
</evidence>
<dbReference type="OrthoDB" id="9757559at2"/>
<dbReference type="Proteomes" id="UP000324170">
    <property type="component" value="Unassembled WGS sequence"/>
</dbReference>
<sequence>MVTNLQLISLEYLITISDIIEYVEGMSDSDSDYLYVAEPRKSESSNISYIVYTSGSTGKPKGVMISHNSIINQLSWLKKEGFLGVGKSIIHKTPISFDAAQWEMLSICCGSKIVVSNFSINKNVDNLIDDIIDNNISLIQCVPTLLQALVNRKRFDKCFSLSHILCGGESLTKKLALQCLNTLPNCELINVYGPAECTCNASFYNVSIDIKKEHNEGVSIGQPVDNTEFYVLDEVGVPVCNGNIGELHISGAQIARGYLNQNDLTNQRFFSFIPPCSNIPTIVYKTGDLVYQDKNGEFYFIGRKDSQVKIRGMRVELEEIKIELEALLLINTAAVINKVYIDDQYILIAYIELNKEGVTLEEKRTHQDLIYLIKSDLSKRLPDYMIPGLLIFVDIMPLTITGKIDFHMLEKLGDKHYGKENIAPRSINEKKIQDIWIKHLKNNNISIDDDFFSLGGDSLSAVDIILSINKEFGSNLPLHILFEVSTIEKLTCLISTNSNEISSRLISLQTYGELSPIFCWPGLGGYPMSLKLLAEKIGKIRPFYGIQASGLNEGEQPYNSLQKAVSIDIVEIINKQPQGPYVLWGYSFGTISAFEAAYQLEMMGEEVEELILIAPGMTKGYSFQFKLTDEVNIYENKEVVSLLFSVFSRDSNHPELSECLRTVTDEESFIKFIRKRNHGLSHDLIRKISRVVIEMSKSLQSDIDSIFYNKRISAPVKIFSAEGDQLSYFETNNDCFVNCPDIYKIESSHFELLKESGVANLLSNMRMLISWM</sequence>
<dbReference type="InterPro" id="IPR029058">
    <property type="entry name" value="AB_hydrolase_fold"/>
</dbReference>
<dbReference type="EMBL" id="VNHN01000114">
    <property type="protein sequence ID" value="TYO94672.1"/>
    <property type="molecule type" value="Genomic_DNA"/>
</dbReference>
<protein>
    <submittedName>
        <fullName evidence="5">Amino acid adenylation domain-containing protein</fullName>
    </submittedName>
    <submittedName>
        <fullName evidence="4">Complete genome segment 9/17</fullName>
    </submittedName>
</protein>
<dbReference type="SUPFAM" id="SSF56801">
    <property type="entry name" value="Acetyl-CoA synthetase-like"/>
    <property type="match status" value="1"/>
</dbReference>
<proteinExistence type="predicted"/>
<name>A0A068QX61_9GAMM</name>
<reference evidence="4 6" key="1">
    <citation type="submission" date="2013-07" db="EMBL/GenBank/DDBJ databases">
        <authorList>
            <person name="Genoscope - CEA"/>
        </authorList>
    </citation>
    <scope>NUCLEOTIDE SEQUENCE [LARGE SCALE GENOMIC DNA]</scope>
    <source>
        <strain evidence="4">FRM16</strain>
        <strain evidence="6">FRM16 / DSM 17909</strain>
    </source>
</reference>
<dbReference type="InterPro" id="IPR009081">
    <property type="entry name" value="PP-bd_ACP"/>
</dbReference>
<dbReference type="Proteomes" id="UP000032721">
    <property type="component" value="Chromosome"/>
</dbReference>
<dbReference type="KEGG" id="xdo:XDD1_3878"/>
<dbReference type="SUPFAM" id="SSF47336">
    <property type="entry name" value="ACP-like"/>
    <property type="match status" value="1"/>
</dbReference>
<keyword evidence="2" id="KW-0597">Phosphoprotein</keyword>
<dbReference type="HOGENOM" id="CLU_000022_2_12_6"/>
<accession>A0A068QX61</accession>
<evidence type="ECO:0000313" key="4">
    <source>
        <dbReference type="EMBL" id="CDG19563.1"/>
    </source>
</evidence>
<dbReference type="Pfam" id="PF00975">
    <property type="entry name" value="Thioesterase"/>
    <property type="match status" value="1"/>
</dbReference>
<evidence type="ECO:0000256" key="2">
    <source>
        <dbReference type="ARBA" id="ARBA00022553"/>
    </source>
</evidence>
<reference evidence="5 7" key="2">
    <citation type="submission" date="2019-07" db="EMBL/GenBank/DDBJ databases">
        <title>Genomic Encyclopedia of Type Strains, Phase I: the one thousand microbial genomes (KMG-I) project.</title>
        <authorList>
            <person name="Kyrpides N."/>
        </authorList>
    </citation>
    <scope>NUCLEOTIDE SEQUENCE [LARGE SCALE GENOMIC DNA]</scope>
    <source>
        <strain evidence="5 7">DSM 17909</strain>
    </source>
</reference>
<gene>
    <name evidence="5" type="ORF">LY16_03604</name>
    <name evidence="4" type="ORF">XDD1_3878</name>
</gene>
<evidence type="ECO:0000313" key="7">
    <source>
        <dbReference type="Proteomes" id="UP000324170"/>
    </source>
</evidence>
<keyword evidence="7" id="KW-1185">Reference proteome</keyword>
<dbReference type="PROSITE" id="PS50075">
    <property type="entry name" value="CARRIER"/>
    <property type="match status" value="1"/>
</dbReference>
<dbReference type="EMBL" id="FO704550">
    <property type="protein sequence ID" value="CDG19563.1"/>
    <property type="molecule type" value="Genomic_DNA"/>
</dbReference>
<dbReference type="InterPro" id="IPR036736">
    <property type="entry name" value="ACP-like_sf"/>
</dbReference>
<dbReference type="InterPro" id="IPR001031">
    <property type="entry name" value="Thioesterase"/>
</dbReference>